<sequence>MSKMTEGPSYKDSLIGEAFLNPQDLEDYQREEYISEDDEEEDDGHLNFDLYQATIDKVAVW</sequence>
<organism evidence="1 2">
    <name type="scientific">Populus deltoides</name>
    <name type="common">Eastern poplar</name>
    <name type="synonym">Eastern cottonwood</name>
    <dbReference type="NCBI Taxonomy" id="3696"/>
    <lineage>
        <taxon>Eukaryota</taxon>
        <taxon>Viridiplantae</taxon>
        <taxon>Streptophyta</taxon>
        <taxon>Embryophyta</taxon>
        <taxon>Tracheophyta</taxon>
        <taxon>Spermatophyta</taxon>
        <taxon>Magnoliopsida</taxon>
        <taxon>eudicotyledons</taxon>
        <taxon>Gunneridae</taxon>
        <taxon>Pentapetalae</taxon>
        <taxon>rosids</taxon>
        <taxon>fabids</taxon>
        <taxon>Malpighiales</taxon>
        <taxon>Salicaceae</taxon>
        <taxon>Saliceae</taxon>
        <taxon>Populus</taxon>
    </lineage>
</organism>
<proteinExistence type="predicted"/>
<comment type="caution">
    <text evidence="1">The sequence shown here is derived from an EMBL/GenBank/DDBJ whole genome shotgun (WGS) entry which is preliminary data.</text>
</comment>
<feature type="non-terminal residue" evidence="1">
    <location>
        <position position="61"/>
    </location>
</feature>
<reference evidence="1" key="1">
    <citation type="journal article" date="2021" name="J. Hered.">
        <title>Genome Assembly of Salicaceae Populus deltoides (Eastern Cottonwood) I-69 Based on Nanopore Sequencing and Hi-C Technologies.</title>
        <authorList>
            <person name="Bai S."/>
            <person name="Wu H."/>
            <person name="Zhang J."/>
            <person name="Pan Z."/>
            <person name="Zhao W."/>
            <person name="Li Z."/>
            <person name="Tong C."/>
        </authorList>
    </citation>
    <scope>NUCLEOTIDE SEQUENCE</scope>
    <source>
        <tissue evidence="1">Leaf</tissue>
    </source>
</reference>
<gene>
    <name evidence="1" type="ORF">H0E87_025044</name>
</gene>
<protein>
    <submittedName>
        <fullName evidence="1">Uncharacterized protein</fullName>
    </submittedName>
</protein>
<keyword evidence="2" id="KW-1185">Reference proteome</keyword>
<dbReference type="EMBL" id="JACEGQ020000014">
    <property type="protein sequence ID" value="KAH8489666.1"/>
    <property type="molecule type" value="Genomic_DNA"/>
</dbReference>
<name>A0A8T2X8Y2_POPDE</name>
<dbReference type="AlphaFoldDB" id="A0A8T2X8Y2"/>
<dbReference type="Proteomes" id="UP000807159">
    <property type="component" value="Chromosome 14"/>
</dbReference>
<evidence type="ECO:0000313" key="2">
    <source>
        <dbReference type="Proteomes" id="UP000807159"/>
    </source>
</evidence>
<accession>A0A8T2X8Y2</accession>
<evidence type="ECO:0000313" key="1">
    <source>
        <dbReference type="EMBL" id="KAH8489666.1"/>
    </source>
</evidence>